<evidence type="ECO:0000313" key="18">
    <source>
        <dbReference type="Proteomes" id="UP000219435"/>
    </source>
</evidence>
<feature type="binding site" evidence="13">
    <location>
        <position position="385"/>
    </location>
    <ligand>
        <name>substrate</name>
    </ligand>
</feature>
<dbReference type="NCBIfam" id="TIGR01060">
    <property type="entry name" value="eno"/>
    <property type="match status" value="1"/>
</dbReference>
<evidence type="ECO:0000256" key="5">
    <source>
        <dbReference type="ARBA" id="ARBA00022490"/>
    </source>
</evidence>
<evidence type="ECO:0000259" key="15">
    <source>
        <dbReference type="SMART" id="SM01192"/>
    </source>
</evidence>
<dbReference type="Proteomes" id="UP000219435">
    <property type="component" value="Unassembled WGS sequence"/>
</dbReference>
<gene>
    <name evidence="11" type="primary">eno</name>
    <name evidence="17" type="ORF">SAMN05660748_0641</name>
</gene>
<comment type="function">
    <text evidence="11">Catalyzes the reversible conversion of 2-phosphoglycerate (2-PG) into phosphoenolpyruvate (PEP). It is essential for the degradation of carbohydrates via glycolysis.</text>
</comment>
<dbReference type="EMBL" id="OBQI01000001">
    <property type="protein sequence ID" value="SOC47133.1"/>
    <property type="molecule type" value="Genomic_DNA"/>
</dbReference>
<comment type="catalytic activity">
    <reaction evidence="11">
        <text>(2R)-2-phosphoglycerate = phosphoenolpyruvate + H2O</text>
        <dbReference type="Rhea" id="RHEA:10164"/>
        <dbReference type="ChEBI" id="CHEBI:15377"/>
        <dbReference type="ChEBI" id="CHEBI:58289"/>
        <dbReference type="ChEBI" id="CHEBI:58702"/>
        <dbReference type="EC" id="4.2.1.11"/>
    </reaction>
</comment>
<sequence length="426" mass="44513">MPSIDAVGAREILDSRGNPTVEVEVALDDGTIARAAVPSGASTGAFEAVELRDGGSRYGGKGVTKAVDGVLDVIGPELLGFEASEQRLVDQRLIDLDGTPDKSRLGANAILGVSLAVARAAAESSGLPLFRYVGGPSAHLLPVPMMNILNGGAHADSNVDVQEFMIAPIGAGTFAEALAMGTETYHALKAVLKKEGLSTGLGDEGGFAPNLSSNRAALDMITRAVEQAGYSVGSDIAFALDVAATEFHSDGSYAFEGKQLSSDEMAEYYTGLVDAFPIVSIEDPLDEQDWDGWVALTQALGSRVQLVGDDLFVTNPTRLADGIARGAANALLVKVNQIGTLTETLDAVNLAHRSGYRSMMSHRSGETEDTTIADLAVATDCGQIKTGAPARSERVAKYNQLLRIEEELDDAARYAGAAAFPRLAQG</sequence>
<evidence type="ECO:0000256" key="3">
    <source>
        <dbReference type="ARBA" id="ARBA00012058"/>
    </source>
</evidence>
<organism evidence="17 18">
    <name type="scientific">Blastococcus aggregatus</name>
    <dbReference type="NCBI Taxonomy" id="38502"/>
    <lineage>
        <taxon>Bacteria</taxon>
        <taxon>Bacillati</taxon>
        <taxon>Actinomycetota</taxon>
        <taxon>Actinomycetes</taxon>
        <taxon>Geodermatophilales</taxon>
        <taxon>Geodermatophilaceae</taxon>
        <taxon>Blastococcus</taxon>
    </lineage>
</organism>
<dbReference type="EC" id="4.2.1.11" evidence="3 11"/>
<evidence type="ECO:0000256" key="11">
    <source>
        <dbReference type="HAMAP-Rule" id="MF_00318"/>
    </source>
</evidence>
<evidence type="ECO:0000256" key="4">
    <source>
        <dbReference type="ARBA" id="ARBA00017068"/>
    </source>
</evidence>
<dbReference type="PANTHER" id="PTHR11902:SF1">
    <property type="entry name" value="ENOLASE"/>
    <property type="match status" value="1"/>
</dbReference>
<feature type="binding site" evidence="13">
    <location>
        <begin position="361"/>
        <end position="364"/>
    </location>
    <ligand>
        <name>substrate</name>
    </ligand>
</feature>
<feature type="binding site" evidence="11">
    <location>
        <position position="162"/>
    </location>
    <ligand>
        <name>(2R)-2-phosphoglycerate</name>
        <dbReference type="ChEBI" id="CHEBI:58289"/>
    </ligand>
</feature>
<dbReference type="PIRSF" id="PIRSF001400">
    <property type="entry name" value="Enolase"/>
    <property type="match status" value="1"/>
</dbReference>
<comment type="cofactor">
    <cofactor evidence="14">
        <name>Mg(2+)</name>
        <dbReference type="ChEBI" id="CHEBI:18420"/>
    </cofactor>
    <text evidence="14">Mg(2+) is required for catalysis and for stabilizing the dimer.</text>
</comment>
<dbReference type="InterPro" id="IPR020811">
    <property type="entry name" value="Enolase_N"/>
</dbReference>
<dbReference type="SFLD" id="SFLDF00002">
    <property type="entry name" value="enolase"/>
    <property type="match status" value="1"/>
</dbReference>
<feature type="binding site" evidence="13">
    <location>
        <position position="154"/>
    </location>
    <ligand>
        <name>substrate</name>
    </ligand>
</feature>
<dbReference type="RefSeq" id="WP_097193545.1">
    <property type="nucleotide sequence ID" value="NZ_OBQI01000001.1"/>
</dbReference>
<keyword evidence="6 11" id="KW-0964">Secreted</keyword>
<dbReference type="CDD" id="cd03313">
    <property type="entry name" value="enolase"/>
    <property type="match status" value="1"/>
</dbReference>
<evidence type="ECO:0000313" key="17">
    <source>
        <dbReference type="EMBL" id="SOC47133.1"/>
    </source>
</evidence>
<feature type="domain" description="Enolase C-terminal TIM barrel" evidence="15">
    <location>
        <begin position="138"/>
        <end position="422"/>
    </location>
</feature>
<dbReference type="InterPro" id="IPR036849">
    <property type="entry name" value="Enolase-like_C_sf"/>
</dbReference>
<feature type="binding site" evidence="11">
    <location>
        <position position="363"/>
    </location>
    <ligand>
        <name>(2R)-2-phosphoglycerate</name>
        <dbReference type="ChEBI" id="CHEBI:58289"/>
    </ligand>
</feature>
<keyword evidence="7 11" id="KW-0479">Metal-binding</keyword>
<comment type="subcellular location">
    <subcellularLocation>
        <location evidence="11">Cytoplasm</location>
    </subcellularLocation>
    <subcellularLocation>
        <location evidence="11">Secreted</location>
    </subcellularLocation>
    <subcellularLocation>
        <location evidence="11">Cell surface</location>
    </subcellularLocation>
    <text evidence="11">Fractions of enolase are present in both the cytoplasm and on the cell surface.</text>
</comment>
<dbReference type="Gene3D" id="3.30.390.10">
    <property type="entry name" value="Enolase-like, N-terminal domain"/>
    <property type="match status" value="1"/>
</dbReference>
<dbReference type="PANTHER" id="PTHR11902">
    <property type="entry name" value="ENOLASE"/>
    <property type="match status" value="1"/>
</dbReference>
<dbReference type="OrthoDB" id="9804716at2"/>
<evidence type="ECO:0000256" key="9">
    <source>
        <dbReference type="ARBA" id="ARBA00023152"/>
    </source>
</evidence>
<feature type="binding site" evidence="13">
    <location>
        <position position="309"/>
    </location>
    <ligand>
        <name>substrate</name>
    </ligand>
</feature>
<dbReference type="InterPro" id="IPR020809">
    <property type="entry name" value="Enolase_CS"/>
</dbReference>
<dbReference type="GO" id="GO:0005576">
    <property type="term" value="C:extracellular region"/>
    <property type="evidence" value="ECO:0007669"/>
    <property type="project" value="UniProtKB-SubCell"/>
</dbReference>
<evidence type="ECO:0000256" key="7">
    <source>
        <dbReference type="ARBA" id="ARBA00022723"/>
    </source>
</evidence>
<evidence type="ECO:0000256" key="6">
    <source>
        <dbReference type="ARBA" id="ARBA00022525"/>
    </source>
</evidence>
<comment type="similarity">
    <text evidence="2 11">Belongs to the enolase family.</text>
</comment>
<dbReference type="AlphaFoldDB" id="A0A285UZB7"/>
<feature type="binding site" evidence="11">
    <location>
        <position position="364"/>
    </location>
    <ligand>
        <name>(2R)-2-phosphoglycerate</name>
        <dbReference type="ChEBI" id="CHEBI:58289"/>
    </ligand>
</feature>
<evidence type="ECO:0000256" key="13">
    <source>
        <dbReference type="PIRSR" id="PIRSR001400-2"/>
    </source>
</evidence>
<keyword evidence="9 11" id="KW-0324">Glycolysis</keyword>
<evidence type="ECO:0000256" key="1">
    <source>
        <dbReference type="ARBA" id="ARBA00005031"/>
    </source>
</evidence>
<dbReference type="Pfam" id="PF03952">
    <property type="entry name" value="Enolase_N"/>
    <property type="match status" value="1"/>
</dbReference>
<feature type="binding site" evidence="13">
    <location>
        <position position="163"/>
    </location>
    <ligand>
        <name>substrate</name>
    </ligand>
</feature>
<dbReference type="PRINTS" id="PR00148">
    <property type="entry name" value="ENOLASE"/>
</dbReference>
<dbReference type="FunFam" id="3.30.390.10:FF:000001">
    <property type="entry name" value="Enolase"/>
    <property type="match status" value="1"/>
</dbReference>
<dbReference type="Gene3D" id="3.20.20.120">
    <property type="entry name" value="Enolase-like C-terminal domain"/>
    <property type="match status" value="1"/>
</dbReference>
<dbReference type="InterPro" id="IPR029017">
    <property type="entry name" value="Enolase-like_N"/>
</dbReference>
<comment type="cofactor">
    <cofactor evidence="11">
        <name>Mg(2+)</name>
        <dbReference type="ChEBI" id="CHEBI:18420"/>
    </cofactor>
    <text evidence="11">Binds a second Mg(2+) ion via substrate during catalysis.</text>
</comment>
<dbReference type="Pfam" id="PF00113">
    <property type="entry name" value="Enolase_C"/>
    <property type="match status" value="1"/>
</dbReference>
<feature type="active site" description="Proton donor" evidence="11 12">
    <location>
        <position position="204"/>
    </location>
</feature>
<dbReference type="InterPro" id="IPR020810">
    <property type="entry name" value="Enolase_C"/>
</dbReference>
<protein>
    <recommendedName>
        <fullName evidence="4 11">Enolase</fullName>
        <ecNumber evidence="3 11">4.2.1.11</ecNumber>
    </recommendedName>
    <alternativeName>
        <fullName evidence="11">2-phospho-D-glycerate hydro-lyase</fullName>
    </alternativeName>
    <alternativeName>
        <fullName evidence="11">2-phosphoglycerate dehydratase</fullName>
    </alternativeName>
</protein>
<dbReference type="SUPFAM" id="SSF51604">
    <property type="entry name" value="Enolase C-terminal domain-like"/>
    <property type="match status" value="1"/>
</dbReference>
<name>A0A285UZB7_9ACTN</name>
<reference evidence="18" key="1">
    <citation type="submission" date="2017-08" db="EMBL/GenBank/DDBJ databases">
        <authorList>
            <person name="Varghese N."/>
            <person name="Submissions S."/>
        </authorList>
    </citation>
    <scope>NUCLEOTIDE SEQUENCE [LARGE SCALE GENOMIC DNA]</scope>
    <source>
        <strain evidence="18">DSM 4725</strain>
    </source>
</reference>
<dbReference type="UniPathway" id="UPA00109">
    <property type="reaction ID" value="UER00187"/>
</dbReference>
<dbReference type="SFLD" id="SFLDS00001">
    <property type="entry name" value="Enolase"/>
    <property type="match status" value="1"/>
</dbReference>
<dbReference type="InterPro" id="IPR000941">
    <property type="entry name" value="Enolase"/>
</dbReference>
<dbReference type="SUPFAM" id="SSF54826">
    <property type="entry name" value="Enolase N-terminal domain-like"/>
    <property type="match status" value="1"/>
</dbReference>
<dbReference type="PROSITE" id="PS00164">
    <property type="entry name" value="ENOLASE"/>
    <property type="match status" value="1"/>
</dbReference>
<evidence type="ECO:0000259" key="16">
    <source>
        <dbReference type="SMART" id="SM01193"/>
    </source>
</evidence>
<feature type="binding site" evidence="11 14">
    <location>
        <position position="241"/>
    </location>
    <ligand>
        <name>Mg(2+)</name>
        <dbReference type="ChEBI" id="CHEBI:18420"/>
    </ligand>
</feature>
<dbReference type="GO" id="GO:0009986">
    <property type="term" value="C:cell surface"/>
    <property type="evidence" value="ECO:0007669"/>
    <property type="project" value="UniProtKB-SubCell"/>
</dbReference>
<feature type="binding site" evidence="11">
    <location>
        <position position="385"/>
    </location>
    <ligand>
        <name>(2R)-2-phosphoglycerate</name>
        <dbReference type="ChEBI" id="CHEBI:58289"/>
    </ligand>
</feature>
<evidence type="ECO:0000256" key="2">
    <source>
        <dbReference type="ARBA" id="ARBA00009604"/>
    </source>
</evidence>
<dbReference type="SMART" id="SM01193">
    <property type="entry name" value="Enolase_N"/>
    <property type="match status" value="1"/>
</dbReference>
<comment type="pathway">
    <text evidence="1 11">Carbohydrate degradation; glycolysis; pyruvate from D-glyceraldehyde 3-phosphate: step 4/5.</text>
</comment>
<feature type="binding site" evidence="11 14">
    <location>
        <position position="309"/>
    </location>
    <ligand>
        <name>Mg(2+)</name>
        <dbReference type="ChEBI" id="CHEBI:18420"/>
    </ligand>
</feature>
<dbReference type="FunFam" id="3.20.20.120:FF:000001">
    <property type="entry name" value="Enolase"/>
    <property type="match status" value="1"/>
</dbReference>
<evidence type="ECO:0000256" key="8">
    <source>
        <dbReference type="ARBA" id="ARBA00022842"/>
    </source>
</evidence>
<feature type="binding site" evidence="11">
    <location>
        <position position="334"/>
    </location>
    <ligand>
        <name>(2R)-2-phosphoglycerate</name>
        <dbReference type="ChEBI" id="CHEBI:58289"/>
    </ligand>
</feature>
<dbReference type="GO" id="GO:0000015">
    <property type="term" value="C:phosphopyruvate hydratase complex"/>
    <property type="evidence" value="ECO:0007669"/>
    <property type="project" value="InterPro"/>
</dbReference>
<evidence type="ECO:0000256" key="12">
    <source>
        <dbReference type="PIRSR" id="PIRSR001400-1"/>
    </source>
</evidence>
<keyword evidence="5 11" id="KW-0963">Cytoplasm</keyword>
<accession>A0A285UZB7</accession>
<dbReference type="GO" id="GO:0004634">
    <property type="term" value="F:phosphopyruvate hydratase activity"/>
    <property type="evidence" value="ECO:0007669"/>
    <property type="project" value="UniProtKB-UniRule"/>
</dbReference>
<dbReference type="GO" id="GO:0000287">
    <property type="term" value="F:magnesium ion binding"/>
    <property type="evidence" value="ECO:0007669"/>
    <property type="project" value="UniProtKB-UniRule"/>
</dbReference>
<feature type="binding site" evidence="11 14">
    <location>
        <position position="282"/>
    </location>
    <ligand>
        <name>Mg(2+)</name>
        <dbReference type="ChEBI" id="CHEBI:18420"/>
    </ligand>
</feature>
<dbReference type="HAMAP" id="MF_00318">
    <property type="entry name" value="Enolase"/>
    <property type="match status" value="1"/>
</dbReference>
<evidence type="ECO:0000256" key="14">
    <source>
        <dbReference type="PIRSR" id="PIRSR001400-3"/>
    </source>
</evidence>
<feature type="domain" description="Enolase N-terminal" evidence="16">
    <location>
        <begin position="4"/>
        <end position="133"/>
    </location>
</feature>
<proteinExistence type="inferred from homology"/>
<dbReference type="SMART" id="SM01192">
    <property type="entry name" value="Enolase_C"/>
    <property type="match status" value="1"/>
</dbReference>
<dbReference type="SFLD" id="SFLDG00178">
    <property type="entry name" value="enolase"/>
    <property type="match status" value="1"/>
</dbReference>
<keyword evidence="10 11" id="KW-0456">Lyase</keyword>
<keyword evidence="8 11" id="KW-0460">Magnesium</keyword>
<evidence type="ECO:0000256" key="10">
    <source>
        <dbReference type="ARBA" id="ARBA00023239"/>
    </source>
</evidence>
<keyword evidence="18" id="KW-1185">Reference proteome</keyword>
<feature type="active site" description="Proton acceptor" evidence="11 12">
    <location>
        <position position="334"/>
    </location>
</feature>
<dbReference type="GO" id="GO:0006096">
    <property type="term" value="P:glycolytic process"/>
    <property type="evidence" value="ECO:0007669"/>
    <property type="project" value="UniProtKB-UniRule"/>
</dbReference>
<feature type="binding site" evidence="13">
    <location>
        <position position="282"/>
    </location>
    <ligand>
        <name>substrate</name>
    </ligand>
</feature>